<evidence type="ECO:0000259" key="11">
    <source>
        <dbReference type="Pfam" id="PF25879"/>
    </source>
</evidence>
<evidence type="ECO:0000256" key="1">
    <source>
        <dbReference type="ARBA" id="ARBA00004123"/>
    </source>
</evidence>
<evidence type="ECO:0000256" key="7">
    <source>
        <dbReference type="ARBA" id="ARBA00023242"/>
    </source>
</evidence>
<evidence type="ECO:0000256" key="9">
    <source>
        <dbReference type="SAM" id="MobiDB-lite"/>
    </source>
</evidence>
<dbReference type="GO" id="GO:0008270">
    <property type="term" value="F:zinc ion binding"/>
    <property type="evidence" value="ECO:0007669"/>
    <property type="project" value="UniProtKB-KW"/>
</dbReference>
<dbReference type="Gene3D" id="1.10.10.2100">
    <property type="match status" value="1"/>
</dbReference>
<feature type="domain" description="Cell growth-regulating nucleolar protein-like winged helix" evidence="11">
    <location>
        <begin position="329"/>
        <end position="397"/>
    </location>
</feature>
<evidence type="ECO:0000259" key="10">
    <source>
        <dbReference type="Pfam" id="PF08790"/>
    </source>
</evidence>
<dbReference type="InterPro" id="IPR014898">
    <property type="entry name" value="Znf_C2H2_LYAR"/>
</dbReference>
<dbReference type="FunFam" id="1.10.10.2100:FF:000002">
    <property type="entry name" value="cell growth-regulating nucleolar protein-like"/>
    <property type="match status" value="1"/>
</dbReference>
<dbReference type="GO" id="GO:0000122">
    <property type="term" value="P:negative regulation of transcription by RNA polymerase II"/>
    <property type="evidence" value="ECO:0007669"/>
    <property type="project" value="UniProtKB-ARBA"/>
</dbReference>
<evidence type="ECO:0000313" key="12">
    <source>
        <dbReference type="EMBL" id="KAL3865323.1"/>
    </source>
</evidence>
<keyword evidence="5" id="KW-0862">Zinc</keyword>
<accession>A0ABD3VWC3</accession>
<evidence type="ECO:0000313" key="13">
    <source>
        <dbReference type="Proteomes" id="UP001634394"/>
    </source>
</evidence>
<keyword evidence="6" id="KW-0175">Coiled coil</keyword>
<protein>
    <recommendedName>
        <fullName evidence="14">Cell growth-regulating nucleolar protein</fullName>
    </recommendedName>
</protein>
<evidence type="ECO:0000256" key="6">
    <source>
        <dbReference type="ARBA" id="ARBA00023054"/>
    </source>
</evidence>
<evidence type="ECO:0000256" key="5">
    <source>
        <dbReference type="ARBA" id="ARBA00022833"/>
    </source>
</evidence>
<dbReference type="PANTHER" id="PTHR13100:SF10">
    <property type="entry name" value="CELL GROWTH-REGULATING NUCLEOLAR PROTEIN"/>
    <property type="match status" value="1"/>
</dbReference>
<dbReference type="GO" id="GO:0005730">
    <property type="term" value="C:nucleolus"/>
    <property type="evidence" value="ECO:0007669"/>
    <property type="project" value="UniProtKB-ARBA"/>
</dbReference>
<feature type="region of interest" description="Disordered" evidence="9">
    <location>
        <begin position="153"/>
        <end position="323"/>
    </location>
</feature>
<evidence type="ECO:0000256" key="2">
    <source>
        <dbReference type="ARBA" id="ARBA00022723"/>
    </source>
</evidence>
<gene>
    <name evidence="12" type="ORF">ACJMK2_006923</name>
</gene>
<reference evidence="12 13" key="1">
    <citation type="submission" date="2024-11" db="EMBL/GenBank/DDBJ databases">
        <title>Chromosome-level genome assembly of the freshwater bivalve Anodonta woodiana.</title>
        <authorList>
            <person name="Chen X."/>
        </authorList>
    </citation>
    <scope>NUCLEOTIDE SEQUENCE [LARGE SCALE GENOMIC DNA]</scope>
    <source>
        <strain evidence="12">MN2024</strain>
        <tissue evidence="12">Gills</tissue>
    </source>
</reference>
<sequence length="399" mass="46461">MVVFTCNACGEPLKKNQVEKHYLTQCRRCEVLSCVDCGKDFWGDEYQKHIKCISEEEKYSGKNFVPKPNANKGEVKQEQWIQQVQVAVEKSKSNPKLRNTLERIQDYPNIPRKKSKFENFMKNSLNVRDSQVVSQVWDLLMVNIDKKMEAEKLTSETNGTEGQQQNEELPAKLNKRERKEERRKNMNKKEKKDRSNPETDSGVNGDGEIHQKKTKKRKHEEMESNSQTLEENKGSDGLEEQQQQSEGAKLSKKEGRKKKKNRSVPETESSCLMGDSEIHQKKKKRKHEEIENDSPSQEETENSIDQGDAENENEEERPGKLSRKRAKVVFNWEDVITEVLKSKGEEISIKKLKKKVLAEYLFRGGSNKSEEKLWAKFDKKLTKNPKFKVLKNRVKLSER</sequence>
<evidence type="ECO:0000256" key="3">
    <source>
        <dbReference type="ARBA" id="ARBA00022737"/>
    </source>
</evidence>
<dbReference type="SUPFAM" id="SSF57667">
    <property type="entry name" value="beta-beta-alpha zinc fingers"/>
    <property type="match status" value="2"/>
</dbReference>
<keyword evidence="3" id="KW-0677">Repeat</keyword>
<dbReference type="Proteomes" id="UP001634394">
    <property type="component" value="Unassembled WGS sequence"/>
</dbReference>
<organism evidence="12 13">
    <name type="scientific">Sinanodonta woodiana</name>
    <name type="common">Chinese pond mussel</name>
    <name type="synonym">Anodonta woodiana</name>
    <dbReference type="NCBI Taxonomy" id="1069815"/>
    <lineage>
        <taxon>Eukaryota</taxon>
        <taxon>Metazoa</taxon>
        <taxon>Spiralia</taxon>
        <taxon>Lophotrochozoa</taxon>
        <taxon>Mollusca</taxon>
        <taxon>Bivalvia</taxon>
        <taxon>Autobranchia</taxon>
        <taxon>Heteroconchia</taxon>
        <taxon>Palaeoheterodonta</taxon>
        <taxon>Unionida</taxon>
        <taxon>Unionoidea</taxon>
        <taxon>Unionidae</taxon>
        <taxon>Unioninae</taxon>
        <taxon>Sinanodonta</taxon>
    </lineage>
</organism>
<keyword evidence="7" id="KW-0539">Nucleus</keyword>
<feature type="compositionally biased region" description="Polar residues" evidence="9">
    <location>
        <begin position="155"/>
        <end position="167"/>
    </location>
</feature>
<feature type="domain" description="Zinc finger C2H2 LYAR-type" evidence="10">
    <location>
        <begin position="32"/>
        <end position="59"/>
    </location>
</feature>
<proteinExistence type="predicted"/>
<keyword evidence="4 8" id="KW-0863">Zinc-finger</keyword>
<dbReference type="InterPro" id="IPR036236">
    <property type="entry name" value="Znf_C2H2_sf"/>
</dbReference>
<dbReference type="EMBL" id="JBJQND010000010">
    <property type="protein sequence ID" value="KAL3865323.1"/>
    <property type="molecule type" value="Genomic_DNA"/>
</dbReference>
<dbReference type="InterPro" id="IPR039999">
    <property type="entry name" value="LYAR"/>
</dbReference>
<dbReference type="PROSITE" id="PS51804">
    <property type="entry name" value="ZF_C2HC_LYAR"/>
    <property type="match status" value="2"/>
</dbReference>
<evidence type="ECO:0000256" key="4">
    <source>
        <dbReference type="ARBA" id="ARBA00022771"/>
    </source>
</evidence>
<evidence type="ECO:0000256" key="8">
    <source>
        <dbReference type="PROSITE-ProRule" id="PRU01145"/>
    </source>
</evidence>
<name>A0ABD3VWC3_SINWO</name>
<keyword evidence="13" id="KW-1185">Reference proteome</keyword>
<dbReference type="Pfam" id="PF08790">
    <property type="entry name" value="zf-LYAR"/>
    <property type="match status" value="1"/>
</dbReference>
<evidence type="ECO:0008006" key="14">
    <source>
        <dbReference type="Google" id="ProtNLM"/>
    </source>
</evidence>
<feature type="compositionally biased region" description="Basic and acidic residues" evidence="9">
    <location>
        <begin position="177"/>
        <end position="197"/>
    </location>
</feature>
<dbReference type="AlphaFoldDB" id="A0ABD3VWC3"/>
<dbReference type="InterPro" id="IPR058719">
    <property type="entry name" value="WHD_LYAR"/>
</dbReference>
<dbReference type="PANTHER" id="PTHR13100">
    <property type="entry name" value="CELL GROWTH-REGULATING NUCLEOLAR PROTEIN LYAR"/>
    <property type="match status" value="1"/>
</dbReference>
<dbReference type="Pfam" id="PF25879">
    <property type="entry name" value="WHD_LYAR"/>
    <property type="match status" value="1"/>
</dbReference>
<comment type="caution">
    <text evidence="12">The sequence shown here is derived from an EMBL/GenBank/DDBJ whole genome shotgun (WGS) entry which is preliminary data.</text>
</comment>
<dbReference type="Gene3D" id="3.30.1490.490">
    <property type="match status" value="1"/>
</dbReference>
<keyword evidence="2" id="KW-0479">Metal-binding</keyword>
<comment type="subcellular location">
    <subcellularLocation>
        <location evidence="1">Nucleus</location>
    </subcellularLocation>
</comment>
<feature type="compositionally biased region" description="Acidic residues" evidence="9">
    <location>
        <begin position="290"/>
        <end position="315"/>
    </location>
</feature>
<dbReference type="FunFam" id="3.30.1490.490:FF:000001">
    <property type="entry name" value="cell growth-regulating nucleolar protein-like"/>
    <property type="match status" value="1"/>
</dbReference>